<feature type="compositionally biased region" description="Low complexity" evidence="2">
    <location>
        <begin position="7"/>
        <end position="24"/>
    </location>
</feature>
<dbReference type="GO" id="GO:0006351">
    <property type="term" value="P:DNA-templated transcription"/>
    <property type="evidence" value="ECO:0007669"/>
    <property type="project" value="InterPro"/>
</dbReference>
<evidence type="ECO:0000313" key="5">
    <source>
        <dbReference type="Proteomes" id="UP000054342"/>
    </source>
</evidence>
<accession>A0A0D2E310</accession>
<dbReference type="RefSeq" id="XP_013309719.1">
    <property type="nucleotide sequence ID" value="XM_013454265.1"/>
</dbReference>
<evidence type="ECO:0000256" key="1">
    <source>
        <dbReference type="ARBA" id="ARBA00023242"/>
    </source>
</evidence>
<dbReference type="Proteomes" id="UP000054342">
    <property type="component" value="Unassembled WGS sequence"/>
</dbReference>
<evidence type="ECO:0000313" key="4">
    <source>
        <dbReference type="EMBL" id="KIW49135.1"/>
    </source>
</evidence>
<dbReference type="SMART" id="SM00906">
    <property type="entry name" value="Fungal_trans"/>
    <property type="match status" value="1"/>
</dbReference>
<keyword evidence="5" id="KW-1185">Reference proteome</keyword>
<feature type="region of interest" description="Disordered" evidence="2">
    <location>
        <begin position="84"/>
        <end position="111"/>
    </location>
</feature>
<gene>
    <name evidence="4" type="ORF">PV05_10843</name>
</gene>
<dbReference type="EMBL" id="KN847323">
    <property type="protein sequence ID" value="KIW49135.1"/>
    <property type="molecule type" value="Genomic_DNA"/>
</dbReference>
<dbReference type="OrthoDB" id="4158701at2759"/>
<dbReference type="InterPro" id="IPR052761">
    <property type="entry name" value="Fungal_Detox/Toxin_TFs"/>
</dbReference>
<dbReference type="PANTHER" id="PTHR47425">
    <property type="entry name" value="FARB-RELATED"/>
    <property type="match status" value="1"/>
</dbReference>
<dbReference type="CDD" id="cd12148">
    <property type="entry name" value="fungal_TF_MHR"/>
    <property type="match status" value="1"/>
</dbReference>
<evidence type="ECO:0000259" key="3">
    <source>
        <dbReference type="SMART" id="SM00906"/>
    </source>
</evidence>
<feature type="region of interest" description="Disordered" evidence="2">
    <location>
        <begin position="1"/>
        <end position="60"/>
    </location>
</feature>
<proteinExistence type="predicted"/>
<dbReference type="Pfam" id="PF04082">
    <property type="entry name" value="Fungal_trans"/>
    <property type="match status" value="1"/>
</dbReference>
<feature type="domain" description="Xylanolytic transcriptional activator regulatory" evidence="3">
    <location>
        <begin position="298"/>
        <end position="374"/>
    </location>
</feature>
<dbReference type="GeneID" id="25332751"/>
<dbReference type="STRING" id="348802.A0A0D2E310"/>
<name>A0A0D2E310_9EURO</name>
<keyword evidence="1" id="KW-0539">Nucleus</keyword>
<dbReference type="GO" id="GO:0008270">
    <property type="term" value="F:zinc ion binding"/>
    <property type="evidence" value="ECO:0007669"/>
    <property type="project" value="InterPro"/>
</dbReference>
<evidence type="ECO:0000256" key="2">
    <source>
        <dbReference type="SAM" id="MobiDB-lite"/>
    </source>
</evidence>
<dbReference type="PANTHER" id="PTHR47425:SF3">
    <property type="entry name" value="ZN(II)2CYS6 TRANSCRIPTION FACTOR (EUROFUNG)"/>
    <property type="match status" value="1"/>
</dbReference>
<dbReference type="InterPro" id="IPR007219">
    <property type="entry name" value="XnlR_reg_dom"/>
</dbReference>
<sequence length="656" mass="72571">MKEFGNSAVHLDSSLSSSLKTAASGNTPCSRTPKRHTQHDSGLDTQDNAVSGGGGDGRAASIQSHVGLWTQSPNRASRVVISNGDTISRPDHHSDNEILQDVEPPSSSTVQNPNALNEVLEGSTQTDVVRFYVGEPHELESILNLCFPQRPPAVHYHVPRPETRSLSADDAAYLQTKGVYDLPEQGLVRVFIQSFFQHAFIYIPVIDAGSFLMTYSYHGVSAISPLLLWSMFLAAAHYAPMETIRAAGYGSREAMKETTYWKAKHLYDMDTETDKITVIQAVLLLTFRYGDTQDRCGPSHWLAVAINLCYSVGLHRDPGPLLQHRFTEAQMCLWKRIWWFCMQREPRNSFSYGRPMHIRLEDCNVPAPSAEDLWLTVAGLPPSVREEYLPGDLAALGELYERQLKQDTIMATLLCSHYGLGEPRAAEIEAHERDILACQEGVADHSKHGDLAVRAFADYVSINHSALSLLLYRPYLPRRNGVAASAWQNQLVEKARTAADAMTTVVTRIMTADQVHLCDVTIVTAIKPATFLYLYLSVMTTGLARKTACHQLKLYFLMLSEMRDRSVSAGLFLNLLRKAFKLQSEGDRSSHPPLNPQSTQNAVLEIPGFQGNDSVGALEGTFLSSQSLFGLASSESLSWDIGLDSIFDLAAFSPLP</sequence>
<organism evidence="4 5">
    <name type="scientific">Exophiala xenobiotica</name>
    <dbReference type="NCBI Taxonomy" id="348802"/>
    <lineage>
        <taxon>Eukaryota</taxon>
        <taxon>Fungi</taxon>
        <taxon>Dikarya</taxon>
        <taxon>Ascomycota</taxon>
        <taxon>Pezizomycotina</taxon>
        <taxon>Eurotiomycetes</taxon>
        <taxon>Chaetothyriomycetidae</taxon>
        <taxon>Chaetothyriales</taxon>
        <taxon>Herpotrichiellaceae</taxon>
        <taxon>Exophiala</taxon>
    </lineage>
</organism>
<protein>
    <recommendedName>
        <fullName evidence="3">Xylanolytic transcriptional activator regulatory domain-containing protein</fullName>
    </recommendedName>
</protein>
<dbReference type="AlphaFoldDB" id="A0A0D2E310"/>
<reference evidence="4 5" key="1">
    <citation type="submission" date="2015-01" db="EMBL/GenBank/DDBJ databases">
        <title>The Genome Sequence of Exophiala xenobiotica CBS118157.</title>
        <authorList>
            <consortium name="The Broad Institute Genomics Platform"/>
            <person name="Cuomo C."/>
            <person name="de Hoog S."/>
            <person name="Gorbushina A."/>
            <person name="Stielow B."/>
            <person name="Teixiera M."/>
            <person name="Abouelleil A."/>
            <person name="Chapman S.B."/>
            <person name="Priest M."/>
            <person name="Young S.K."/>
            <person name="Wortman J."/>
            <person name="Nusbaum C."/>
            <person name="Birren B."/>
        </authorList>
    </citation>
    <scope>NUCLEOTIDE SEQUENCE [LARGE SCALE GENOMIC DNA]</scope>
    <source>
        <strain evidence="4 5">CBS 118157</strain>
    </source>
</reference>
<dbReference type="GO" id="GO:0003677">
    <property type="term" value="F:DNA binding"/>
    <property type="evidence" value="ECO:0007669"/>
    <property type="project" value="InterPro"/>
</dbReference>
<dbReference type="HOGENOM" id="CLU_006329_3_0_1"/>